<reference evidence="2 3" key="1">
    <citation type="journal article" date="2024" name="G3 (Bethesda)">
        <title>Genome assembly of Hibiscus sabdariffa L. provides insights into metabolisms of medicinal natural products.</title>
        <authorList>
            <person name="Kim T."/>
        </authorList>
    </citation>
    <scope>NUCLEOTIDE SEQUENCE [LARGE SCALE GENOMIC DNA]</scope>
    <source>
        <strain evidence="2">TK-2024</strain>
        <tissue evidence="2">Old leaves</tissue>
    </source>
</reference>
<evidence type="ECO:0000256" key="1">
    <source>
        <dbReference type="SAM" id="MobiDB-lite"/>
    </source>
</evidence>
<feature type="compositionally biased region" description="Low complexity" evidence="1">
    <location>
        <begin position="150"/>
        <end position="164"/>
    </location>
</feature>
<sequence>MADTIDSQHQAHHSDPCFQSLFHTLDPISLILSQHHVMERGPRYRAYADLRENKLRMKFEMLQDWEEIQLKQLEFTSIPGIPVKPSSVLMQSVPDLKENRKPSVTGGIESTPPRTAKNWSKAKGAFLMNPNQKRWEETEFKQTPTKKQVKFSSSSGVSSKGPSVLAQSVPDFSASLWKENRKPAVMGRIELTPPSTGKKWSNSIGSKSANSGEKKKGRLVMMRKSYASVEEMKAINSGSRGGKSSARLF</sequence>
<keyword evidence="3" id="KW-1185">Reference proteome</keyword>
<feature type="region of interest" description="Disordered" evidence="1">
    <location>
        <begin position="137"/>
        <end position="164"/>
    </location>
</feature>
<evidence type="ECO:0000313" key="2">
    <source>
        <dbReference type="EMBL" id="KAK9034983.1"/>
    </source>
</evidence>
<feature type="compositionally biased region" description="Polar residues" evidence="1">
    <location>
        <begin position="193"/>
        <end position="211"/>
    </location>
</feature>
<dbReference type="Proteomes" id="UP001396334">
    <property type="component" value="Unassembled WGS sequence"/>
</dbReference>
<proteinExistence type="predicted"/>
<name>A0ABR2TC09_9ROSI</name>
<accession>A0ABR2TC09</accession>
<evidence type="ECO:0000313" key="3">
    <source>
        <dbReference type="Proteomes" id="UP001396334"/>
    </source>
</evidence>
<protein>
    <submittedName>
        <fullName evidence="2">Uncharacterized protein</fullName>
    </submittedName>
</protein>
<gene>
    <name evidence="2" type="ORF">V6N11_077034</name>
</gene>
<comment type="caution">
    <text evidence="2">The sequence shown here is derived from an EMBL/GenBank/DDBJ whole genome shotgun (WGS) entry which is preliminary data.</text>
</comment>
<organism evidence="2 3">
    <name type="scientific">Hibiscus sabdariffa</name>
    <name type="common">roselle</name>
    <dbReference type="NCBI Taxonomy" id="183260"/>
    <lineage>
        <taxon>Eukaryota</taxon>
        <taxon>Viridiplantae</taxon>
        <taxon>Streptophyta</taxon>
        <taxon>Embryophyta</taxon>
        <taxon>Tracheophyta</taxon>
        <taxon>Spermatophyta</taxon>
        <taxon>Magnoliopsida</taxon>
        <taxon>eudicotyledons</taxon>
        <taxon>Gunneridae</taxon>
        <taxon>Pentapetalae</taxon>
        <taxon>rosids</taxon>
        <taxon>malvids</taxon>
        <taxon>Malvales</taxon>
        <taxon>Malvaceae</taxon>
        <taxon>Malvoideae</taxon>
        <taxon>Hibiscus</taxon>
    </lineage>
</organism>
<feature type="region of interest" description="Disordered" evidence="1">
    <location>
        <begin position="189"/>
        <end position="220"/>
    </location>
</feature>
<dbReference type="PANTHER" id="PTHR37708">
    <property type="entry name" value="HOMEOBOX HOX-B3-LIKE PROTEIN"/>
    <property type="match status" value="1"/>
</dbReference>
<feature type="region of interest" description="Disordered" evidence="1">
    <location>
        <begin position="98"/>
        <end position="117"/>
    </location>
</feature>
<dbReference type="EMBL" id="JBBPBN010000006">
    <property type="protein sequence ID" value="KAK9034983.1"/>
    <property type="molecule type" value="Genomic_DNA"/>
</dbReference>
<dbReference type="PANTHER" id="PTHR37708:SF2">
    <property type="entry name" value="HOMEOBOX HOX-B3-LIKE PROTEIN"/>
    <property type="match status" value="1"/>
</dbReference>